<dbReference type="InterPro" id="IPR022385">
    <property type="entry name" value="Rhs_assc_core"/>
</dbReference>
<evidence type="ECO:0000256" key="1">
    <source>
        <dbReference type="SAM" id="MobiDB-lite"/>
    </source>
</evidence>
<organism evidence="2 3">
    <name type="scientific">Spiribacter salinus</name>
    <dbReference type="NCBI Taxonomy" id="1335746"/>
    <lineage>
        <taxon>Bacteria</taxon>
        <taxon>Pseudomonadati</taxon>
        <taxon>Pseudomonadota</taxon>
        <taxon>Gammaproteobacteria</taxon>
        <taxon>Chromatiales</taxon>
        <taxon>Ectothiorhodospiraceae</taxon>
        <taxon>Spiribacter</taxon>
    </lineage>
</organism>
<feature type="non-terminal residue" evidence="2">
    <location>
        <position position="1"/>
    </location>
</feature>
<feature type="compositionally biased region" description="Acidic residues" evidence="1">
    <location>
        <begin position="234"/>
        <end position="247"/>
    </location>
</feature>
<dbReference type="InterPro" id="IPR050708">
    <property type="entry name" value="T6SS_VgrG/RHS"/>
</dbReference>
<sequence length="291" mass="31886">SKPAGSTLIHLFSIAAITDDTGAVVERYGYDAYGDSVVLDAAGDPLVENVSTVGNPYRFTGRRVDDETGLQFNRVRYFSNEAGRFLSRDPYGYIDGLSLYRGYYVPNYRDPFGLYSCEDICAEIGRTKGGIEVLKKIREQEEYTELGEIDDALEEYGGEIAGTAGVGAHDEGREILDDWETSVWPTTVGLVSVIGHTGAGAYEGNALRGWANHELARSGLFLMYLDRLARENDCDCSGEESGGDDMPDPPGDGVVDIRTLDNCPHDSFETYGDFLEWMEQQQSQGQSGSGE</sequence>
<evidence type="ECO:0000313" key="2">
    <source>
        <dbReference type="EMBL" id="TQE94365.1"/>
    </source>
</evidence>
<protein>
    <submittedName>
        <fullName evidence="2">RHS repeat-associated core domain-containing protein</fullName>
    </submittedName>
</protein>
<name>A0A540VC69_9GAMM</name>
<accession>A0A540VC69</accession>
<dbReference type="NCBIfam" id="TIGR03696">
    <property type="entry name" value="Rhs_assc_core"/>
    <property type="match status" value="1"/>
</dbReference>
<gene>
    <name evidence="2" type="ORF">FKY71_17675</name>
</gene>
<dbReference type="AlphaFoldDB" id="A0A540VC69"/>
<dbReference type="Gene3D" id="2.180.10.10">
    <property type="entry name" value="RHS repeat-associated core"/>
    <property type="match status" value="1"/>
</dbReference>
<dbReference type="PANTHER" id="PTHR32305:SF15">
    <property type="entry name" value="PROTEIN RHSA-RELATED"/>
    <property type="match status" value="1"/>
</dbReference>
<reference evidence="2 3" key="1">
    <citation type="submission" date="2019-06" db="EMBL/GenBank/DDBJ databases">
        <title>Metagenome assembled Genome of Spiribacter salinus SL48-SHIP from the microbial mat of Salt Lake 48 (Novosibirsk region, Russia).</title>
        <authorList>
            <person name="Shipova A."/>
            <person name="Rozanov A.S."/>
            <person name="Bryanskaya A.V."/>
            <person name="Peltek S.E."/>
        </authorList>
    </citation>
    <scope>NUCLEOTIDE SEQUENCE [LARGE SCALE GENOMIC DNA]</scope>
    <source>
        <strain evidence="2">SL48-SHIP-2</strain>
    </source>
</reference>
<evidence type="ECO:0000313" key="3">
    <source>
        <dbReference type="Proteomes" id="UP000315400"/>
    </source>
</evidence>
<dbReference type="Proteomes" id="UP000315400">
    <property type="component" value="Unassembled WGS sequence"/>
</dbReference>
<proteinExistence type="predicted"/>
<feature type="region of interest" description="Disordered" evidence="1">
    <location>
        <begin position="234"/>
        <end position="254"/>
    </location>
</feature>
<dbReference type="PANTHER" id="PTHR32305">
    <property type="match status" value="1"/>
</dbReference>
<comment type="caution">
    <text evidence="2">The sequence shown here is derived from an EMBL/GenBank/DDBJ whole genome shotgun (WGS) entry which is preliminary data.</text>
</comment>
<dbReference type="EMBL" id="VIFK01000424">
    <property type="protein sequence ID" value="TQE94365.1"/>
    <property type="molecule type" value="Genomic_DNA"/>
</dbReference>